<dbReference type="AlphaFoldDB" id="A0AAD7URX9"/>
<dbReference type="InterPro" id="IPR011041">
    <property type="entry name" value="Quinoprot_gluc/sorb_DH_b-prop"/>
</dbReference>
<evidence type="ECO:0000256" key="1">
    <source>
        <dbReference type="ARBA" id="ARBA00022574"/>
    </source>
</evidence>
<evidence type="ECO:0000256" key="4">
    <source>
        <dbReference type="PROSITE-ProRule" id="PRU00221"/>
    </source>
</evidence>
<dbReference type="SUPFAM" id="SSF50952">
    <property type="entry name" value="Soluble quinoprotein glucose dehydrogenase"/>
    <property type="match status" value="1"/>
</dbReference>
<evidence type="ECO:0000313" key="7">
    <source>
        <dbReference type="EMBL" id="KAJ8614616.1"/>
    </source>
</evidence>
<dbReference type="PANTHER" id="PTHR44324:SF4">
    <property type="entry name" value="WD40 REPEAT DOMAIN 95"/>
    <property type="match status" value="1"/>
</dbReference>
<feature type="region of interest" description="Disordered" evidence="5">
    <location>
        <begin position="836"/>
        <end position="876"/>
    </location>
</feature>
<dbReference type="SUPFAM" id="SSF50978">
    <property type="entry name" value="WD40 repeat-like"/>
    <property type="match status" value="2"/>
</dbReference>
<dbReference type="InterPro" id="IPR001680">
    <property type="entry name" value="WD40_rpt"/>
</dbReference>
<proteinExistence type="predicted"/>
<dbReference type="Proteomes" id="UP001230188">
    <property type="component" value="Unassembled WGS sequence"/>
</dbReference>
<feature type="repeat" description="WD" evidence="4">
    <location>
        <begin position="988"/>
        <end position="1020"/>
    </location>
</feature>
<sequence>MVVESDIMSQRRVSSTPSVALRRASRRLEFNPNDELKVGMLQQTKPKEDEDGFVSEIMLSLDTDKVRMLRLEFERRGPDGLTLPQFCHVMKMCLLGESYSQQQSSQTTSKGARRGSVQQTQSKKNAADAQSRLAAMPDATLVENFCEFFAAVDIDGNGNLDWEEFTSYVVERVMASHDQSPNSIQPYTACDVKEATSRSTSVVKQLHYFQKNDTIVTLDEHSPEFRVYSSKLDLRLTVVRPEGLIVCIDYIPKAKQYVISSTDARLSTYDDTTGVLCQMVRSPSPQFCLHWVESQVLLFTSDITGTIRAWDGRTLKERFKILPVIKDFFLRRNRVQNINALAAAVTTDMATHGTASGGSASDTTSNVDGRESSQVMRDESPQATDFRTVLDMIELDGLEMIAAAAMDSLITLWDIQTGKLKRCLPGHAKGVAKLGFSPEYRFLVSGGFDFDVIIWNPYVEHYILRLPGHNNAICGVELISGTPQLITADVGGDIKVWDVRNFSCVQSFSVDKKGKSDDIVTFVSVTSRKQLLAVGRYISTYEYEHTEHPELTDDAPVFAARYNATTMTIMTASMHHVRVWDARNGTLVRVCRGVGEARYELTALCLDRSQRKFVVGDHEGHVCAFNYVNGEELQRYVGADTNTATNTRRDDDDDDDAAGIVFGARNDEMGKAHRNEVSHLIYVNEHGLLLTSSWDGTICVFDDEDDDAALLRVMSGGHEGSDVTALAYSGRLSLVASGSSDGGTALWDFESGRLLAVSDQGAAVTALGFVDPYPAVLVANANGTMHLWATATKARPARCLAAWQAFSPFSGIENARDGIVLCFDLTTNFDPISHRPLHSDNDSSSASSSTTQATTSSDTTRSSSSTEDDEVDSVEEAMSRGDIRRILVVAGDDAGNITLWDIWPLVRFLEETSEGEFARLVCRVPSDNPRRNVRFDTANCASPAVHAPASVTNHGTKRSSRDQLVETTLRIARTYELQSELVLWLKTFVAHSEAITSLQYVEECETIITCGLDRFVRIWSEGGSCLGTLRQGNKVEYHRQRGPTEPWAFRINEEKHSKHKSSRTEEVLSELRELEHAQRAAEAAGKAADPRATVSDLTQLREMDDGQLHFVLTDSQLRSEVPERQSFKKVKPNTDLTEEIKDKKVEKKDSLRRKKKSDEARPEKKKEEEKPPTLPAVSAPTNPLEFLRRKPVEVHGPSDGDAKKNVRESRRLAV</sequence>
<dbReference type="InterPro" id="IPR018247">
    <property type="entry name" value="EF_Hand_1_Ca_BS"/>
</dbReference>
<keyword evidence="3" id="KW-0106">Calcium</keyword>
<dbReference type="PROSITE" id="PS50222">
    <property type="entry name" value="EF_HAND_2"/>
    <property type="match status" value="1"/>
</dbReference>
<evidence type="ECO:0000256" key="5">
    <source>
        <dbReference type="SAM" id="MobiDB-lite"/>
    </source>
</evidence>
<protein>
    <recommendedName>
        <fullName evidence="6">EF-hand domain-containing protein</fullName>
    </recommendedName>
</protein>
<evidence type="ECO:0000313" key="8">
    <source>
        <dbReference type="Proteomes" id="UP001230188"/>
    </source>
</evidence>
<evidence type="ECO:0000259" key="6">
    <source>
        <dbReference type="PROSITE" id="PS50222"/>
    </source>
</evidence>
<dbReference type="InterPro" id="IPR036322">
    <property type="entry name" value="WD40_repeat_dom_sf"/>
</dbReference>
<feature type="region of interest" description="Disordered" evidence="5">
    <location>
        <begin position="104"/>
        <end position="131"/>
    </location>
</feature>
<dbReference type="InterPro" id="IPR019775">
    <property type="entry name" value="WD40_repeat_CS"/>
</dbReference>
<dbReference type="PROSITE" id="PS50082">
    <property type="entry name" value="WD_REPEATS_2"/>
    <property type="match status" value="4"/>
</dbReference>
<evidence type="ECO:0000256" key="3">
    <source>
        <dbReference type="ARBA" id="ARBA00022837"/>
    </source>
</evidence>
<feature type="compositionally biased region" description="Basic and acidic residues" evidence="5">
    <location>
        <begin position="1139"/>
        <end position="1149"/>
    </location>
</feature>
<feature type="repeat" description="WD" evidence="4">
    <location>
        <begin position="466"/>
        <end position="507"/>
    </location>
</feature>
<dbReference type="PROSITE" id="PS00018">
    <property type="entry name" value="EF_HAND_1"/>
    <property type="match status" value="1"/>
</dbReference>
<evidence type="ECO:0000256" key="2">
    <source>
        <dbReference type="ARBA" id="ARBA00022737"/>
    </source>
</evidence>
<comment type="caution">
    <text evidence="7">The sequence shown here is derived from an EMBL/GenBank/DDBJ whole genome shotgun (WGS) entry which is preliminary data.</text>
</comment>
<dbReference type="Gene3D" id="2.130.10.10">
    <property type="entry name" value="YVTN repeat-like/Quinoprotein amine dehydrogenase"/>
    <property type="match status" value="4"/>
</dbReference>
<gene>
    <name evidence="7" type="ORF">CTAYLR_008986</name>
</gene>
<feature type="compositionally biased region" description="Basic and acidic residues" evidence="5">
    <location>
        <begin position="1186"/>
        <end position="1214"/>
    </location>
</feature>
<dbReference type="SUPFAM" id="SSF47473">
    <property type="entry name" value="EF-hand"/>
    <property type="match status" value="1"/>
</dbReference>
<dbReference type="PANTHER" id="PTHR44324">
    <property type="entry name" value="WD40 REPEAT DOMAIN 95"/>
    <property type="match status" value="1"/>
</dbReference>
<keyword evidence="2" id="KW-0677">Repeat</keyword>
<feature type="compositionally biased region" description="Basic and acidic residues" evidence="5">
    <location>
        <begin position="368"/>
        <end position="378"/>
    </location>
</feature>
<dbReference type="SUPFAM" id="SSF117289">
    <property type="entry name" value="Nucleoporin domain"/>
    <property type="match status" value="1"/>
</dbReference>
<feature type="compositionally biased region" description="Basic and acidic residues" evidence="5">
    <location>
        <begin position="1156"/>
        <end position="1171"/>
    </location>
</feature>
<dbReference type="EMBL" id="JAQMWT010000001">
    <property type="protein sequence ID" value="KAJ8614616.1"/>
    <property type="molecule type" value="Genomic_DNA"/>
</dbReference>
<feature type="domain" description="EF-hand" evidence="6">
    <location>
        <begin position="140"/>
        <end position="175"/>
    </location>
</feature>
<feature type="compositionally biased region" description="Acidic residues" evidence="5">
    <location>
        <begin position="866"/>
        <end position="875"/>
    </location>
</feature>
<name>A0AAD7URX9_9STRA</name>
<keyword evidence="8" id="KW-1185">Reference proteome</keyword>
<feature type="compositionally biased region" description="Low complexity" evidence="5">
    <location>
        <begin position="842"/>
        <end position="865"/>
    </location>
</feature>
<dbReference type="PROSITE" id="PS00678">
    <property type="entry name" value="WD_REPEATS_1"/>
    <property type="match status" value="1"/>
</dbReference>
<dbReference type="InterPro" id="IPR015943">
    <property type="entry name" value="WD40/YVTN_repeat-like_dom_sf"/>
</dbReference>
<keyword evidence="1 4" id="KW-0853">WD repeat</keyword>
<organism evidence="7 8">
    <name type="scientific">Chrysophaeum taylorii</name>
    <dbReference type="NCBI Taxonomy" id="2483200"/>
    <lineage>
        <taxon>Eukaryota</taxon>
        <taxon>Sar</taxon>
        <taxon>Stramenopiles</taxon>
        <taxon>Ochrophyta</taxon>
        <taxon>Pelagophyceae</taxon>
        <taxon>Pelagomonadales</taxon>
        <taxon>Pelagomonadaceae</taxon>
        <taxon>Chrysophaeum</taxon>
    </lineage>
</organism>
<dbReference type="Pfam" id="PF00400">
    <property type="entry name" value="WD40"/>
    <property type="match status" value="4"/>
</dbReference>
<feature type="region of interest" description="Disordered" evidence="5">
    <location>
        <begin position="351"/>
        <end position="378"/>
    </location>
</feature>
<accession>A0AAD7URX9</accession>
<dbReference type="GO" id="GO:0005509">
    <property type="term" value="F:calcium ion binding"/>
    <property type="evidence" value="ECO:0007669"/>
    <property type="project" value="InterPro"/>
</dbReference>
<dbReference type="SMART" id="SM00320">
    <property type="entry name" value="WD40"/>
    <property type="match status" value="10"/>
</dbReference>
<dbReference type="PROSITE" id="PS50294">
    <property type="entry name" value="WD_REPEATS_REGION"/>
    <property type="match status" value="2"/>
</dbReference>
<reference evidence="7" key="1">
    <citation type="submission" date="2023-01" db="EMBL/GenBank/DDBJ databases">
        <title>Metagenome sequencing of chrysophaentin producing Chrysophaeum taylorii.</title>
        <authorList>
            <person name="Davison J."/>
            <person name="Bewley C."/>
        </authorList>
    </citation>
    <scope>NUCLEOTIDE SEQUENCE</scope>
    <source>
        <strain evidence="7">NIES-1699</strain>
    </source>
</reference>
<dbReference type="InterPro" id="IPR002048">
    <property type="entry name" value="EF_hand_dom"/>
</dbReference>
<dbReference type="InterPro" id="IPR051242">
    <property type="entry name" value="WD-EF-hand_domain"/>
</dbReference>
<feature type="compositionally biased region" description="Low complexity" evidence="5">
    <location>
        <begin position="351"/>
        <end position="365"/>
    </location>
</feature>
<dbReference type="InterPro" id="IPR011992">
    <property type="entry name" value="EF-hand-dom_pair"/>
</dbReference>
<feature type="region of interest" description="Disordered" evidence="5">
    <location>
        <begin position="1139"/>
        <end position="1214"/>
    </location>
</feature>
<feature type="repeat" description="WD" evidence="4">
    <location>
        <begin position="723"/>
        <end position="757"/>
    </location>
</feature>
<feature type="repeat" description="WD" evidence="4">
    <location>
        <begin position="424"/>
        <end position="456"/>
    </location>
</feature>